<dbReference type="GO" id="GO:0005524">
    <property type="term" value="F:ATP binding"/>
    <property type="evidence" value="ECO:0007669"/>
    <property type="project" value="UniProtKB-KW"/>
</dbReference>
<organism evidence="5 6">
    <name type="scientific">Niallia oryzisoli</name>
    <dbReference type="NCBI Taxonomy" id="1737571"/>
    <lineage>
        <taxon>Bacteria</taxon>
        <taxon>Bacillati</taxon>
        <taxon>Bacillota</taxon>
        <taxon>Bacilli</taxon>
        <taxon>Bacillales</taxon>
        <taxon>Bacillaceae</taxon>
        <taxon>Niallia</taxon>
    </lineage>
</organism>
<dbReference type="InterPro" id="IPR027417">
    <property type="entry name" value="P-loop_NTPase"/>
</dbReference>
<accession>A0ABZ2CC09</accession>
<dbReference type="PANTHER" id="PTHR24220:SF86">
    <property type="entry name" value="ABC TRANSPORTER ABCH.1"/>
    <property type="match status" value="1"/>
</dbReference>
<dbReference type="Pfam" id="PF00005">
    <property type="entry name" value="ABC_tran"/>
    <property type="match status" value="1"/>
</dbReference>
<dbReference type="InterPro" id="IPR003593">
    <property type="entry name" value="AAA+_ATPase"/>
</dbReference>
<evidence type="ECO:0000256" key="2">
    <source>
        <dbReference type="ARBA" id="ARBA00022741"/>
    </source>
</evidence>
<reference evidence="5 6" key="1">
    <citation type="submission" date="2023-10" db="EMBL/GenBank/DDBJ databases">
        <title>Niallia locisalis sp.nov. isolated from a salt pond sample.</title>
        <authorList>
            <person name="Li X.-J."/>
            <person name="Dong L."/>
        </authorList>
    </citation>
    <scope>NUCLEOTIDE SEQUENCE [LARGE SCALE GENOMIC DNA]</scope>
    <source>
        <strain evidence="5 6">DSM 29761</strain>
    </source>
</reference>
<keyword evidence="3 5" id="KW-0067">ATP-binding</keyword>
<name>A0ABZ2CC09_9BACI</name>
<evidence type="ECO:0000256" key="1">
    <source>
        <dbReference type="ARBA" id="ARBA00022448"/>
    </source>
</evidence>
<dbReference type="InterPro" id="IPR003439">
    <property type="entry name" value="ABC_transporter-like_ATP-bd"/>
</dbReference>
<protein>
    <submittedName>
        <fullName evidence="5">ABC transporter ATP-binding protein</fullName>
    </submittedName>
</protein>
<dbReference type="Proteomes" id="UP001357223">
    <property type="component" value="Chromosome"/>
</dbReference>
<dbReference type="InterPro" id="IPR015854">
    <property type="entry name" value="ABC_transpr_LolD-like"/>
</dbReference>
<dbReference type="Gene3D" id="3.40.50.300">
    <property type="entry name" value="P-loop containing nucleotide triphosphate hydrolases"/>
    <property type="match status" value="1"/>
</dbReference>
<dbReference type="CDD" id="cd03255">
    <property type="entry name" value="ABC_MJ0796_LolCDE_FtsE"/>
    <property type="match status" value="1"/>
</dbReference>
<dbReference type="PANTHER" id="PTHR24220">
    <property type="entry name" value="IMPORT ATP-BINDING PROTEIN"/>
    <property type="match status" value="1"/>
</dbReference>
<keyword evidence="1" id="KW-0813">Transport</keyword>
<evidence type="ECO:0000259" key="4">
    <source>
        <dbReference type="PROSITE" id="PS50893"/>
    </source>
</evidence>
<proteinExistence type="predicted"/>
<evidence type="ECO:0000313" key="5">
    <source>
        <dbReference type="EMBL" id="WVX81043.1"/>
    </source>
</evidence>
<dbReference type="SUPFAM" id="SSF52540">
    <property type="entry name" value="P-loop containing nucleoside triphosphate hydrolases"/>
    <property type="match status" value="1"/>
</dbReference>
<evidence type="ECO:0000313" key="6">
    <source>
        <dbReference type="Proteomes" id="UP001357223"/>
    </source>
</evidence>
<dbReference type="InterPro" id="IPR017871">
    <property type="entry name" value="ABC_transporter-like_CS"/>
</dbReference>
<gene>
    <name evidence="5" type="ORF">R4Z09_28165</name>
</gene>
<feature type="domain" description="ABC transporter" evidence="4">
    <location>
        <begin position="2"/>
        <end position="223"/>
    </location>
</feature>
<dbReference type="PROSITE" id="PS50893">
    <property type="entry name" value="ABC_TRANSPORTER_2"/>
    <property type="match status" value="1"/>
</dbReference>
<dbReference type="InterPro" id="IPR017911">
    <property type="entry name" value="MacB-like_ATP-bd"/>
</dbReference>
<dbReference type="SMART" id="SM00382">
    <property type="entry name" value="AAA"/>
    <property type="match status" value="1"/>
</dbReference>
<dbReference type="RefSeq" id="WP_338449973.1">
    <property type="nucleotide sequence ID" value="NZ_CP137640.1"/>
</dbReference>
<sequence length="223" mass="24840">MITLSNIHKSYKSAAGKELVLKDLSFSIDKGEYVAIMGSSGAGKSTLMNILGTLERADAGEYVYGDKKIERMRKGQLTLLRNEQIGFVFQNFQLIPNLSISQNVLLPLIYSRKWLTRKNDRVLKALDLVGLEAKTRQKPHQLSGGQKQRAAIARAIVNDPSLLLADEPTGSLDEENTEFILNIFDDLNQKGVTIILITHDLEVAKRAQRTMILKGGVLKEFSI</sequence>
<evidence type="ECO:0000256" key="3">
    <source>
        <dbReference type="ARBA" id="ARBA00022840"/>
    </source>
</evidence>
<dbReference type="PROSITE" id="PS00211">
    <property type="entry name" value="ABC_TRANSPORTER_1"/>
    <property type="match status" value="1"/>
</dbReference>
<dbReference type="EMBL" id="CP137640">
    <property type="protein sequence ID" value="WVX81043.1"/>
    <property type="molecule type" value="Genomic_DNA"/>
</dbReference>
<keyword evidence="6" id="KW-1185">Reference proteome</keyword>
<keyword evidence="2" id="KW-0547">Nucleotide-binding</keyword>